<keyword evidence="4" id="KW-0804">Transcription</keyword>
<keyword evidence="5" id="KW-0539">Nucleus</keyword>
<evidence type="ECO:0000313" key="8">
    <source>
        <dbReference type="EMBL" id="GEZ73439.1"/>
    </source>
</evidence>
<evidence type="ECO:0000256" key="2">
    <source>
        <dbReference type="ARBA" id="ARBA00023015"/>
    </source>
</evidence>
<feature type="region of interest" description="Disordered" evidence="6">
    <location>
        <begin position="1"/>
        <end position="23"/>
    </location>
</feature>
<dbReference type="Pfam" id="PF03106">
    <property type="entry name" value="WRKY"/>
    <property type="match status" value="1"/>
</dbReference>
<dbReference type="GO" id="GO:0003700">
    <property type="term" value="F:DNA-binding transcription factor activity"/>
    <property type="evidence" value="ECO:0007669"/>
    <property type="project" value="InterPro"/>
</dbReference>
<dbReference type="PROSITE" id="PS50811">
    <property type="entry name" value="WRKY"/>
    <property type="match status" value="1"/>
</dbReference>
<dbReference type="GO" id="GO:0043565">
    <property type="term" value="F:sequence-specific DNA binding"/>
    <property type="evidence" value="ECO:0007669"/>
    <property type="project" value="InterPro"/>
</dbReference>
<accession>A0A699IM42</accession>
<comment type="caution">
    <text evidence="8">The sequence shown here is derived from an EMBL/GenBank/DDBJ whole genome shotgun (WGS) entry which is preliminary data.</text>
</comment>
<dbReference type="GO" id="GO:0005634">
    <property type="term" value="C:nucleus"/>
    <property type="evidence" value="ECO:0007669"/>
    <property type="project" value="UniProtKB-SubCell"/>
</dbReference>
<dbReference type="InterPro" id="IPR036576">
    <property type="entry name" value="WRKY_dom_sf"/>
</dbReference>
<comment type="subcellular location">
    <subcellularLocation>
        <location evidence="1">Nucleus</location>
    </subcellularLocation>
</comment>
<organism evidence="8">
    <name type="scientific">Tanacetum cinerariifolium</name>
    <name type="common">Dalmatian daisy</name>
    <name type="synonym">Chrysanthemum cinerariifolium</name>
    <dbReference type="NCBI Taxonomy" id="118510"/>
    <lineage>
        <taxon>Eukaryota</taxon>
        <taxon>Viridiplantae</taxon>
        <taxon>Streptophyta</taxon>
        <taxon>Embryophyta</taxon>
        <taxon>Tracheophyta</taxon>
        <taxon>Spermatophyta</taxon>
        <taxon>Magnoliopsida</taxon>
        <taxon>eudicotyledons</taxon>
        <taxon>Gunneridae</taxon>
        <taxon>Pentapetalae</taxon>
        <taxon>asterids</taxon>
        <taxon>campanulids</taxon>
        <taxon>Asterales</taxon>
        <taxon>Asteraceae</taxon>
        <taxon>Asteroideae</taxon>
        <taxon>Anthemideae</taxon>
        <taxon>Anthemidinae</taxon>
        <taxon>Tanacetum</taxon>
    </lineage>
</organism>
<dbReference type="AlphaFoldDB" id="A0A699IM42"/>
<evidence type="ECO:0000256" key="1">
    <source>
        <dbReference type="ARBA" id="ARBA00004123"/>
    </source>
</evidence>
<dbReference type="EMBL" id="BKCJ010316434">
    <property type="protein sequence ID" value="GEZ73439.1"/>
    <property type="molecule type" value="Genomic_DNA"/>
</dbReference>
<proteinExistence type="predicted"/>
<keyword evidence="3" id="KW-0238">DNA-binding</keyword>
<evidence type="ECO:0000256" key="3">
    <source>
        <dbReference type="ARBA" id="ARBA00023125"/>
    </source>
</evidence>
<feature type="compositionally biased region" description="Polar residues" evidence="6">
    <location>
        <begin position="1"/>
        <end position="11"/>
    </location>
</feature>
<evidence type="ECO:0000256" key="6">
    <source>
        <dbReference type="SAM" id="MobiDB-lite"/>
    </source>
</evidence>
<name>A0A699IM42_TANCI</name>
<keyword evidence="2" id="KW-0805">Transcription regulation</keyword>
<evidence type="ECO:0000256" key="5">
    <source>
        <dbReference type="ARBA" id="ARBA00023242"/>
    </source>
</evidence>
<evidence type="ECO:0000256" key="4">
    <source>
        <dbReference type="ARBA" id="ARBA00023163"/>
    </source>
</evidence>
<protein>
    <submittedName>
        <fullName evidence="8">Probable WRKY transcription factor 51</fullName>
    </submittedName>
</protein>
<gene>
    <name evidence="8" type="ORF">Tci_545412</name>
</gene>
<evidence type="ECO:0000259" key="7">
    <source>
        <dbReference type="PROSITE" id="PS50811"/>
    </source>
</evidence>
<feature type="non-terminal residue" evidence="8">
    <location>
        <position position="181"/>
    </location>
</feature>
<dbReference type="InterPro" id="IPR003657">
    <property type="entry name" value="WRKY_dom"/>
</dbReference>
<dbReference type="SUPFAM" id="SSF118290">
    <property type="entry name" value="WRKY DNA-binding domain"/>
    <property type="match status" value="1"/>
</dbReference>
<feature type="domain" description="WRKY" evidence="7">
    <location>
        <begin position="156"/>
        <end position="181"/>
    </location>
</feature>
<reference evidence="8" key="1">
    <citation type="journal article" date="2019" name="Sci. Rep.">
        <title>Draft genome of Tanacetum cinerariifolium, the natural source of mosquito coil.</title>
        <authorList>
            <person name="Yamashiro T."/>
            <person name="Shiraishi A."/>
            <person name="Satake H."/>
            <person name="Nakayama K."/>
        </authorList>
    </citation>
    <scope>NUCLEOTIDE SEQUENCE</scope>
</reference>
<sequence>MFSFVSHTNLRPSHEQTETNITSPKNYSLDMNYDQACEFNFEEIFDNYQQLIGNQPSYKDSTHSDFAAHLGVFEQNRVFQENMIADDQVCSLIDFATHNSTNEHNSVMHKSITNGSTSKHSMTNVSFTYGSTSKSRHEKKTQMPHTGLKLAVRMKTKLDVEDDGYKWKKYGKKQLKSSPYP</sequence>
<dbReference type="Gene3D" id="2.20.25.80">
    <property type="entry name" value="WRKY domain"/>
    <property type="match status" value="1"/>
</dbReference>